<feature type="binding site" evidence="6">
    <location>
        <position position="104"/>
    </location>
    <ligand>
        <name>5-phospho-alpha-D-ribose 1-diphosphate</name>
        <dbReference type="ChEBI" id="CHEBI:58017"/>
        <note>ligand shared between dimeric partners</note>
    </ligand>
</feature>
<dbReference type="RefSeq" id="WP_114984083.1">
    <property type="nucleotide sequence ID" value="NZ_CP027806.1"/>
</dbReference>
<comment type="caution">
    <text evidence="6">Lacks conserved residue(s) required for the propagation of feature annotation.</text>
</comment>
<evidence type="ECO:0000256" key="5">
    <source>
        <dbReference type="ARBA" id="ARBA00022975"/>
    </source>
</evidence>
<evidence type="ECO:0000256" key="4">
    <source>
        <dbReference type="ARBA" id="ARBA00022679"/>
    </source>
</evidence>
<evidence type="ECO:0000256" key="6">
    <source>
        <dbReference type="HAMAP-Rule" id="MF_01208"/>
    </source>
</evidence>
<comment type="cofactor">
    <cofactor evidence="6">
        <name>Mg(2+)</name>
        <dbReference type="ChEBI" id="CHEBI:18420"/>
    </cofactor>
</comment>
<keyword evidence="3 6" id="KW-0328">Glycosyltransferase</keyword>
<evidence type="ECO:0000256" key="3">
    <source>
        <dbReference type="ARBA" id="ARBA00022676"/>
    </source>
</evidence>
<comment type="pathway">
    <text evidence="1 6">Pyrimidine metabolism; UMP biosynthesis via de novo pathway; UMP from orotate: step 1/2.</text>
</comment>
<dbReference type="GO" id="GO:0044205">
    <property type="term" value="P:'de novo' UMP biosynthetic process"/>
    <property type="evidence" value="ECO:0007669"/>
    <property type="project" value="UniProtKB-UniRule"/>
</dbReference>
<evidence type="ECO:0000259" key="7">
    <source>
        <dbReference type="Pfam" id="PF00156"/>
    </source>
</evidence>
<dbReference type="GO" id="GO:0019856">
    <property type="term" value="P:pyrimidine nucleobase biosynthetic process"/>
    <property type="evidence" value="ECO:0007669"/>
    <property type="project" value="TreeGrafter"/>
</dbReference>
<keyword evidence="4 6" id="KW-0808">Transferase</keyword>
<dbReference type="OrthoDB" id="9802134at2"/>
<sequence>MIINPTFAKELAISLLEINAVILRPHTPFRWTSGWNSPIYCDNRLTLRFPELRAKIADEFTAFIRETYPDTDVIAGTSTAGIPHAAWIADRMNKPMAYVRSKPKQHGTTNQIEGGIQKGEKAVIIEDLVSTGESAISVAKALQFIGVEVLGIVSIFNYGFTQAASRFEEKELKVNALTNYDTLLEAGVKFGFVAQKDLELLTAWRQDPETWPKGL</sequence>
<feature type="binding site" description="in other chain" evidence="6">
    <location>
        <begin position="126"/>
        <end position="134"/>
    </location>
    <ligand>
        <name>5-phospho-alpha-D-ribose 1-diphosphate</name>
        <dbReference type="ChEBI" id="CHEBI:58017"/>
        <note>ligand shared between dimeric partners</note>
    </ligand>
</feature>
<dbReference type="KEGG" id="cprv:CYPRO_1576"/>
<keyword evidence="9" id="KW-1185">Reference proteome</keyword>
<feature type="binding site" evidence="6">
    <location>
        <position position="130"/>
    </location>
    <ligand>
        <name>orotate</name>
        <dbReference type="ChEBI" id="CHEBI:30839"/>
    </ligand>
</feature>
<dbReference type="UniPathway" id="UPA00070">
    <property type="reaction ID" value="UER00119"/>
</dbReference>
<evidence type="ECO:0000313" key="9">
    <source>
        <dbReference type="Proteomes" id="UP000254808"/>
    </source>
</evidence>
<dbReference type="PANTHER" id="PTHR19278:SF9">
    <property type="entry name" value="URIDINE 5'-MONOPHOSPHATE SYNTHASE"/>
    <property type="match status" value="1"/>
</dbReference>
<comment type="subunit">
    <text evidence="6">Homodimer.</text>
</comment>
<dbReference type="InterPro" id="IPR023031">
    <property type="entry name" value="OPRT"/>
</dbReference>
<dbReference type="AlphaFoldDB" id="A0A345UK25"/>
<organism evidence="8 9">
    <name type="scientific">Cyclonatronum proteinivorum</name>
    <dbReference type="NCBI Taxonomy" id="1457365"/>
    <lineage>
        <taxon>Bacteria</taxon>
        <taxon>Pseudomonadati</taxon>
        <taxon>Balneolota</taxon>
        <taxon>Balneolia</taxon>
        <taxon>Balneolales</taxon>
        <taxon>Cyclonatronaceae</taxon>
        <taxon>Cyclonatronum</taxon>
    </lineage>
</organism>
<dbReference type="EMBL" id="CP027806">
    <property type="protein sequence ID" value="AXJ00827.1"/>
    <property type="molecule type" value="Genomic_DNA"/>
</dbReference>
<protein>
    <recommendedName>
        <fullName evidence="2 6">Orotate phosphoribosyltransferase</fullName>
        <shortName evidence="6">OPRT</shortName>
        <shortName evidence="6">OPRTase</shortName>
        <ecNumber evidence="2 6">2.4.2.10</ecNumber>
    </recommendedName>
</protein>
<feature type="binding site" evidence="6">
    <location>
        <position position="106"/>
    </location>
    <ligand>
        <name>5-phospho-alpha-D-ribose 1-diphosphate</name>
        <dbReference type="ChEBI" id="CHEBI:58017"/>
        <note>ligand shared between dimeric partners</note>
    </ligand>
</feature>
<dbReference type="CDD" id="cd06223">
    <property type="entry name" value="PRTases_typeI"/>
    <property type="match status" value="1"/>
</dbReference>
<gene>
    <name evidence="6" type="primary">pyrE</name>
    <name evidence="8" type="ORF">CYPRO_1576</name>
</gene>
<evidence type="ECO:0000313" key="8">
    <source>
        <dbReference type="EMBL" id="AXJ00827.1"/>
    </source>
</evidence>
<evidence type="ECO:0000256" key="1">
    <source>
        <dbReference type="ARBA" id="ARBA00004889"/>
    </source>
</evidence>
<accession>A0A345UK25</accession>
<name>A0A345UK25_9BACT</name>
<dbReference type="GO" id="GO:0000287">
    <property type="term" value="F:magnesium ion binding"/>
    <property type="evidence" value="ECO:0007669"/>
    <property type="project" value="UniProtKB-UniRule"/>
</dbReference>
<dbReference type="Gene3D" id="3.40.50.2020">
    <property type="match status" value="1"/>
</dbReference>
<dbReference type="PANTHER" id="PTHR19278">
    <property type="entry name" value="OROTATE PHOSPHORIBOSYLTRANSFERASE"/>
    <property type="match status" value="1"/>
</dbReference>
<dbReference type="EC" id="2.4.2.10" evidence="2 6"/>
<keyword evidence="6" id="KW-0460">Magnesium</keyword>
<keyword evidence="5 6" id="KW-0665">Pyrimidine biosynthesis</keyword>
<dbReference type="Pfam" id="PF00156">
    <property type="entry name" value="Pribosyltran"/>
    <property type="match status" value="1"/>
</dbReference>
<feature type="domain" description="Phosphoribosyltransferase" evidence="7">
    <location>
        <begin position="54"/>
        <end position="172"/>
    </location>
</feature>
<reference evidence="8 9" key="1">
    <citation type="submission" date="2018-03" db="EMBL/GenBank/DDBJ databases">
        <title>Phenotypic and genomic properties of Cyclonatronum proteinivorum gen. nov., sp. nov., a haloalkaliphilic bacteroidete from soda lakes possessing Na+-translocating rhodopsin.</title>
        <authorList>
            <person name="Toshchakov S.V."/>
            <person name="Korzhenkov A."/>
            <person name="Samarov N.I."/>
            <person name="Kublanov I.V."/>
            <person name="Muntyan M.S."/>
            <person name="Sorokin D.Y."/>
        </authorList>
    </citation>
    <scope>NUCLEOTIDE SEQUENCE [LARGE SCALE GENOMIC DNA]</scope>
    <source>
        <strain evidence="8 9">Omega</strain>
    </source>
</reference>
<dbReference type="GO" id="GO:0004588">
    <property type="term" value="F:orotate phosphoribosyltransferase activity"/>
    <property type="evidence" value="ECO:0007669"/>
    <property type="project" value="UniProtKB-UniRule"/>
</dbReference>
<dbReference type="HAMAP" id="MF_01208">
    <property type="entry name" value="PyrE"/>
    <property type="match status" value="1"/>
</dbReference>
<evidence type="ECO:0000256" key="2">
    <source>
        <dbReference type="ARBA" id="ARBA00011971"/>
    </source>
</evidence>
<comment type="function">
    <text evidence="6">Catalyzes the transfer of a ribosyl phosphate group from 5-phosphoribose 1-diphosphate to orotate, leading to the formation of orotidine monophosphate (OMP).</text>
</comment>
<dbReference type="SUPFAM" id="SSF53271">
    <property type="entry name" value="PRTase-like"/>
    <property type="match status" value="1"/>
</dbReference>
<dbReference type="InterPro" id="IPR029057">
    <property type="entry name" value="PRTase-like"/>
</dbReference>
<comment type="catalytic activity">
    <reaction evidence="6">
        <text>orotidine 5'-phosphate + diphosphate = orotate + 5-phospho-alpha-D-ribose 1-diphosphate</text>
        <dbReference type="Rhea" id="RHEA:10380"/>
        <dbReference type="ChEBI" id="CHEBI:30839"/>
        <dbReference type="ChEBI" id="CHEBI:33019"/>
        <dbReference type="ChEBI" id="CHEBI:57538"/>
        <dbReference type="ChEBI" id="CHEBI:58017"/>
        <dbReference type="EC" id="2.4.2.10"/>
    </reaction>
</comment>
<proteinExistence type="inferred from homology"/>
<comment type="similarity">
    <text evidence="6">Belongs to the purine/pyrimidine phosphoribosyltransferase family. PyrE subfamily.</text>
</comment>
<dbReference type="NCBIfam" id="TIGR00336">
    <property type="entry name" value="pyrE"/>
    <property type="match status" value="1"/>
</dbReference>
<feature type="binding site" evidence="6">
    <location>
        <position position="100"/>
    </location>
    <ligand>
        <name>5-phospho-alpha-D-ribose 1-diphosphate</name>
        <dbReference type="ChEBI" id="CHEBI:58017"/>
        <note>ligand shared between dimeric partners</note>
    </ligand>
</feature>
<dbReference type="InterPro" id="IPR000836">
    <property type="entry name" value="PRTase_dom"/>
</dbReference>
<dbReference type="Proteomes" id="UP000254808">
    <property type="component" value="Chromosome"/>
</dbReference>
<dbReference type="InterPro" id="IPR004467">
    <property type="entry name" value="Or_phspho_trans_dom"/>
</dbReference>